<protein>
    <submittedName>
        <fullName evidence="1">Host cell division inhibitor Icd-like protein</fullName>
    </submittedName>
</protein>
<evidence type="ECO:0000313" key="2">
    <source>
        <dbReference type="Proteomes" id="UP000686327"/>
    </source>
</evidence>
<dbReference type="NCBIfam" id="NF033153">
    <property type="entry name" value="phage_ICD_like"/>
    <property type="match status" value="1"/>
</dbReference>
<sequence>MLNVAVQNGAFPLAGLLTNVNPPNLIKPEAESDSLLSIVMVQGLPNLTKPHLGNLSKPDIYRGVMMTNDDILAVLSGLRILRNPKFFSTFESSACMRKAGITMPANASPSFPRRGDVEGFETSTHTREGEFLESIKKEFSDSIKKGSHKAALWGNASVDHYSGASTFDLRRWRRFISPLIEVTTKPAVLSPSSFTFSSSSIKSSGTRETICCDLLLREPVAITEPPCNRWHSVYALKSLNQGLKWHSLCATLVNATAKVSFGEKSNAPECLEPLPRRLTTTVRESNEAAMKEHTTHPQGRQSYTWRFLALSAIGRNVIHITATTEREAREQSPFGCVMVFAGRIRQEVRHA</sequence>
<reference evidence="2" key="1">
    <citation type="submission" date="2023-07" db="EMBL/GenBank/DDBJ databases">
        <title>Cedecea davisae an AmpC producer and its therapeutic implications.</title>
        <authorList>
            <person name="Notter J."/>
        </authorList>
    </citation>
    <scope>NUCLEOTIDE SEQUENCE [LARGE SCALE GENOMIC DNA]</scope>
    <source>
        <strain evidence="2">1</strain>
    </source>
</reference>
<keyword evidence="2" id="KW-1185">Reference proteome</keyword>
<comment type="caution">
    <text evidence="1">The sequence shown here is derived from an EMBL/GenBank/DDBJ whole genome shotgun (WGS) entry which is preliminary data.</text>
</comment>
<gene>
    <name evidence="1" type="ORF">KC222_11940</name>
</gene>
<accession>A0ABS6DIV8</accession>
<proteinExistence type="predicted"/>
<dbReference type="EMBL" id="JAGRYU010000021">
    <property type="protein sequence ID" value="MBU4682724.1"/>
    <property type="molecule type" value="Genomic_DNA"/>
</dbReference>
<organism evidence="1 2">
    <name type="scientific">Cedecea davisae</name>
    <dbReference type="NCBI Taxonomy" id="158484"/>
    <lineage>
        <taxon>Bacteria</taxon>
        <taxon>Pseudomonadati</taxon>
        <taxon>Pseudomonadota</taxon>
        <taxon>Gammaproteobacteria</taxon>
        <taxon>Enterobacterales</taxon>
        <taxon>Enterobacteriaceae</taxon>
        <taxon>Cedecea</taxon>
    </lineage>
</organism>
<name>A0ABS6DIV8_9ENTR</name>
<evidence type="ECO:0000313" key="1">
    <source>
        <dbReference type="EMBL" id="MBU4682724.1"/>
    </source>
</evidence>
<dbReference type="Proteomes" id="UP000686327">
    <property type="component" value="Unassembled WGS sequence"/>
</dbReference>